<feature type="region of interest" description="Disordered" evidence="2">
    <location>
        <begin position="331"/>
        <end position="360"/>
    </location>
</feature>
<organism evidence="4 5">
    <name type="scientific">Sphagnum jensenii</name>
    <dbReference type="NCBI Taxonomy" id="128206"/>
    <lineage>
        <taxon>Eukaryota</taxon>
        <taxon>Viridiplantae</taxon>
        <taxon>Streptophyta</taxon>
        <taxon>Embryophyta</taxon>
        <taxon>Bryophyta</taxon>
        <taxon>Sphagnophytina</taxon>
        <taxon>Sphagnopsida</taxon>
        <taxon>Sphagnales</taxon>
        <taxon>Sphagnaceae</taxon>
        <taxon>Sphagnum</taxon>
    </lineage>
</organism>
<dbReference type="EMBL" id="OZ020109">
    <property type="protein sequence ID" value="CAK9262378.1"/>
    <property type="molecule type" value="Genomic_DNA"/>
</dbReference>
<dbReference type="PANTHER" id="PTHR31471">
    <property type="entry name" value="OS02G0116800 PROTEIN"/>
    <property type="match status" value="1"/>
</dbReference>
<dbReference type="PANTHER" id="PTHR31471:SF52">
    <property type="entry name" value="F12A21.28"/>
    <property type="match status" value="1"/>
</dbReference>
<name>A0ABP0W926_9BRYO</name>
<accession>A0ABP0W926</accession>
<feature type="region of interest" description="Disordered" evidence="2">
    <location>
        <begin position="683"/>
        <end position="714"/>
    </location>
</feature>
<proteinExistence type="inferred from homology"/>
<feature type="region of interest" description="Disordered" evidence="2">
    <location>
        <begin position="593"/>
        <end position="629"/>
    </location>
</feature>
<feature type="compositionally biased region" description="Low complexity" evidence="2">
    <location>
        <begin position="473"/>
        <end position="486"/>
    </location>
</feature>
<protein>
    <recommendedName>
        <fullName evidence="3">Remorin C-terminal domain-containing protein</fullName>
    </recommendedName>
</protein>
<feature type="region of interest" description="Disordered" evidence="2">
    <location>
        <begin position="458"/>
        <end position="495"/>
    </location>
</feature>
<evidence type="ECO:0000256" key="2">
    <source>
        <dbReference type="SAM" id="MobiDB-lite"/>
    </source>
</evidence>
<gene>
    <name evidence="4" type="ORF">CSSPJE1EN1_LOCUS7856</name>
</gene>
<evidence type="ECO:0000313" key="5">
    <source>
        <dbReference type="Proteomes" id="UP001497444"/>
    </source>
</evidence>
<comment type="similarity">
    <text evidence="1">Belongs to the remorin family.</text>
</comment>
<feature type="compositionally biased region" description="Basic and acidic residues" evidence="2">
    <location>
        <begin position="615"/>
        <end position="629"/>
    </location>
</feature>
<dbReference type="Proteomes" id="UP001497444">
    <property type="component" value="Chromosome 14"/>
</dbReference>
<dbReference type="InterPro" id="IPR005516">
    <property type="entry name" value="Remorin_C"/>
</dbReference>
<feature type="compositionally biased region" description="Acidic residues" evidence="2">
    <location>
        <begin position="34"/>
        <end position="44"/>
    </location>
</feature>
<feature type="compositionally biased region" description="Low complexity" evidence="2">
    <location>
        <begin position="562"/>
        <end position="572"/>
    </location>
</feature>
<keyword evidence="5" id="KW-1185">Reference proteome</keyword>
<feature type="domain" description="Remorin C-terminal" evidence="3">
    <location>
        <begin position="721"/>
        <end position="814"/>
    </location>
</feature>
<sequence>MGGHHHHQEQQQEQQHAVVEVVEEKEKPSLLLLQEEDEEEDEEEDRKNVRRSKPARLTDHGQGELMTTRMMSTKSEVGSLGSGVISPKSVITRFMSPGSSSSSSMEHGLIGARGGGGGALVESSSSGRCKWLPPRHDRGYSISDGEISDSDSTFVESSSTTRSSSREFAKSGPLESLPETHSLALDAAVRPNPASTTGAAAAAAAGVVSTTNVPPAFTASASTMVSMELMQITTAAAAASVVEIEDRSSTQCRPDHWVQAAAAGTTSTSHDHQHCAAESVDKKKKLAYLRRSQPTTAGVMGANEEAAAAAAQAPPQTRLQQSMRIMPSAAAATDHTTVSETEKSSNHNAKAKQATQQAGPQATCSASMGNMIFAYPGTPQRLFPGVLQAMYSGSPTAVGSPRAGGNGNGFYSPVSSSDQKGAAGLKASSGTSRFHQGFFSGPLLNPIISLKPTPSKWDDAEKWITSPGHHESSSPAPAASGHSHQQQLHHHHHQYHEPILTGRRHSIAGAADEGQLLESMCDGAPGSPEYSTSNAEKLSVSPRSNSEAIGIGKGHIRRSIPAASMTATTTTTQKKRSKTLSFGDLSKRFDLSRAVVGPGKSNSNSQDIQDDVSFEENRQLSRPPADHQHHLMMMPKYLSSDYNVPAQSTSFRRSIASSRVVEGAGPGSLPNFPHQQFPVNVSSVDESKSPKCAHDACDSSTKEQESSEAPSSSFDSCTKVSELLQCLFRYNQKEEKILAWEVLEKSKAETELKKTELKIEKMRVHAIEKMQSRVTAVSQKAEQMRAVAESNRIEKAAKTSARVQQIIITGQLPRLSHNPFRCCFS</sequence>
<feature type="compositionally biased region" description="Basic and acidic residues" evidence="2">
    <location>
        <begin position="685"/>
        <end position="705"/>
    </location>
</feature>
<feature type="compositionally biased region" description="Low complexity" evidence="2">
    <location>
        <begin position="141"/>
        <end position="163"/>
    </location>
</feature>
<feature type="compositionally biased region" description="Polar residues" evidence="2">
    <location>
        <begin position="529"/>
        <end position="547"/>
    </location>
</feature>
<reference evidence="4" key="1">
    <citation type="submission" date="2024-02" db="EMBL/GenBank/DDBJ databases">
        <authorList>
            <consortium name="ELIXIR-Norway"/>
            <consortium name="Elixir Norway"/>
        </authorList>
    </citation>
    <scope>NUCLEOTIDE SEQUENCE</scope>
</reference>
<feature type="compositionally biased region" description="Low complexity" evidence="2">
    <location>
        <begin position="11"/>
        <end position="20"/>
    </location>
</feature>
<feature type="region of interest" description="Disordered" evidence="2">
    <location>
        <begin position="114"/>
        <end position="177"/>
    </location>
</feature>
<feature type="region of interest" description="Disordered" evidence="2">
    <location>
        <begin position="518"/>
        <end position="578"/>
    </location>
</feature>
<feature type="region of interest" description="Disordered" evidence="2">
    <location>
        <begin position="1"/>
        <end position="63"/>
    </location>
</feature>
<evidence type="ECO:0000313" key="4">
    <source>
        <dbReference type="EMBL" id="CAK9262378.1"/>
    </source>
</evidence>
<feature type="compositionally biased region" description="Basic and acidic residues" evidence="2">
    <location>
        <begin position="458"/>
        <end position="472"/>
    </location>
</feature>
<evidence type="ECO:0000259" key="3">
    <source>
        <dbReference type="Pfam" id="PF03763"/>
    </source>
</evidence>
<evidence type="ECO:0000256" key="1">
    <source>
        <dbReference type="ARBA" id="ARBA00005711"/>
    </source>
</evidence>
<dbReference type="Pfam" id="PF03763">
    <property type="entry name" value="Remorin_C"/>
    <property type="match status" value="1"/>
</dbReference>